<evidence type="ECO:0000313" key="5">
    <source>
        <dbReference type="Proteomes" id="UP000323521"/>
    </source>
</evidence>
<dbReference type="EMBL" id="CP017634">
    <property type="protein sequence ID" value="ATW27963.1"/>
    <property type="molecule type" value="Genomic_DNA"/>
</dbReference>
<dbReference type="InterPro" id="IPR000182">
    <property type="entry name" value="GNAT_dom"/>
</dbReference>
<gene>
    <name evidence="4" type="ORF">DCMF_27270</name>
</gene>
<evidence type="ECO:0000313" key="4">
    <source>
        <dbReference type="EMBL" id="ATW27963.1"/>
    </source>
</evidence>
<name>A0A3G1KZJ6_FORW1</name>
<evidence type="ECO:0000256" key="1">
    <source>
        <dbReference type="ARBA" id="ARBA00022679"/>
    </source>
</evidence>
<dbReference type="OrthoDB" id="119498at2"/>
<dbReference type="SUPFAM" id="SSF55729">
    <property type="entry name" value="Acyl-CoA N-acyltransferases (Nat)"/>
    <property type="match status" value="1"/>
</dbReference>
<organism evidence="4 5">
    <name type="scientific">Formimonas warabiya</name>
    <dbReference type="NCBI Taxonomy" id="1761012"/>
    <lineage>
        <taxon>Bacteria</taxon>
        <taxon>Bacillati</taxon>
        <taxon>Bacillota</taxon>
        <taxon>Clostridia</taxon>
        <taxon>Eubacteriales</taxon>
        <taxon>Peptococcaceae</taxon>
        <taxon>Candidatus Formimonas</taxon>
    </lineage>
</organism>
<dbReference type="Proteomes" id="UP000323521">
    <property type="component" value="Chromosome"/>
</dbReference>
<keyword evidence="5" id="KW-1185">Reference proteome</keyword>
<dbReference type="PROSITE" id="PS51186">
    <property type="entry name" value="GNAT"/>
    <property type="match status" value="1"/>
</dbReference>
<accession>A0A3G1KZJ6</accession>
<dbReference type="AlphaFoldDB" id="A0A3G1KZJ6"/>
<dbReference type="InterPro" id="IPR050832">
    <property type="entry name" value="Bact_Acetyltransf"/>
</dbReference>
<dbReference type="CDD" id="cd04301">
    <property type="entry name" value="NAT_SF"/>
    <property type="match status" value="1"/>
</dbReference>
<evidence type="ECO:0000256" key="2">
    <source>
        <dbReference type="ARBA" id="ARBA00023315"/>
    </source>
</evidence>
<dbReference type="Pfam" id="PF00583">
    <property type="entry name" value="Acetyltransf_1"/>
    <property type="match status" value="1"/>
</dbReference>
<dbReference type="GO" id="GO:0016747">
    <property type="term" value="F:acyltransferase activity, transferring groups other than amino-acyl groups"/>
    <property type="evidence" value="ECO:0007669"/>
    <property type="project" value="InterPro"/>
</dbReference>
<dbReference type="PANTHER" id="PTHR43877">
    <property type="entry name" value="AMINOALKYLPHOSPHONATE N-ACETYLTRANSFERASE-RELATED-RELATED"/>
    <property type="match status" value="1"/>
</dbReference>
<dbReference type="Gene3D" id="3.40.630.30">
    <property type="match status" value="1"/>
</dbReference>
<dbReference type="KEGG" id="fwa:DCMF_27270"/>
<keyword evidence="1" id="KW-0808">Transferase</keyword>
<reference evidence="4 5" key="1">
    <citation type="submission" date="2016-10" db="EMBL/GenBank/DDBJ databases">
        <title>Complete Genome Sequence of Peptococcaceae strain DCMF.</title>
        <authorList>
            <person name="Edwards R.J."/>
            <person name="Holland S.I."/>
            <person name="Deshpande N.P."/>
            <person name="Wong Y.K."/>
            <person name="Ertan H."/>
            <person name="Manefield M."/>
            <person name="Russell T.L."/>
            <person name="Lee M.J."/>
        </authorList>
    </citation>
    <scope>NUCLEOTIDE SEQUENCE [LARGE SCALE GENOMIC DNA]</scope>
    <source>
        <strain evidence="4 5">DCMF</strain>
    </source>
</reference>
<proteinExistence type="predicted"/>
<dbReference type="RefSeq" id="WP_148137355.1">
    <property type="nucleotide sequence ID" value="NZ_CP017634.1"/>
</dbReference>
<evidence type="ECO:0000259" key="3">
    <source>
        <dbReference type="PROSITE" id="PS51186"/>
    </source>
</evidence>
<keyword evidence="2" id="KW-0012">Acyltransferase</keyword>
<dbReference type="InterPro" id="IPR016181">
    <property type="entry name" value="Acyl_CoA_acyltransferase"/>
</dbReference>
<protein>
    <recommendedName>
        <fullName evidence="3">N-acetyltransferase domain-containing protein</fullName>
    </recommendedName>
</protein>
<sequence>MNVLIKQAGTDDINNITALTMRLHKEYAHTAGYYDWDEFENALRNYYASNFPNGSCYSFIALDDETAVGTAVVSCYYDCPTPHNPTGRSAVLTGMYILPAYRQKGVGFKLLEKIMSHTQSLGYLRVTLTATEEGKRLYSKFGFQPVEGEMRYRFRSV</sequence>
<dbReference type="PANTHER" id="PTHR43877:SF1">
    <property type="entry name" value="ACETYLTRANSFERASE"/>
    <property type="match status" value="1"/>
</dbReference>
<feature type="domain" description="N-acetyltransferase" evidence="3">
    <location>
        <begin position="3"/>
        <end position="157"/>
    </location>
</feature>